<dbReference type="Gene3D" id="3.20.20.480">
    <property type="entry name" value="Trimethylamine methyltransferase-like"/>
    <property type="match status" value="1"/>
</dbReference>
<dbReference type="InterPro" id="IPR038601">
    <property type="entry name" value="MttB-like_sf"/>
</dbReference>
<organism evidence="4">
    <name type="scientific">marine sediment metagenome</name>
    <dbReference type="NCBI Taxonomy" id="412755"/>
    <lineage>
        <taxon>unclassified sequences</taxon>
        <taxon>metagenomes</taxon>
        <taxon>ecological metagenomes</taxon>
    </lineage>
</organism>
<evidence type="ECO:0000313" key="4">
    <source>
        <dbReference type="EMBL" id="GAF78093.1"/>
    </source>
</evidence>
<accession>X0SAM0</accession>
<feature type="non-terminal residue" evidence="4">
    <location>
        <position position="172"/>
    </location>
</feature>
<dbReference type="GO" id="GO:0008168">
    <property type="term" value="F:methyltransferase activity"/>
    <property type="evidence" value="ECO:0007669"/>
    <property type="project" value="UniProtKB-KW"/>
</dbReference>
<dbReference type="GO" id="GO:0032259">
    <property type="term" value="P:methylation"/>
    <property type="evidence" value="ECO:0007669"/>
    <property type="project" value="UniProtKB-KW"/>
</dbReference>
<dbReference type="Pfam" id="PF06253">
    <property type="entry name" value="MTTB"/>
    <property type="match status" value="1"/>
</dbReference>
<comment type="similarity">
    <text evidence="1">Belongs to the trimethylamine methyltransferase family.</text>
</comment>
<sequence length="172" mass="19139">MRPKLELLEQELVERIVAGAYELLWDPGVLVYREGALKLLAEGGAIVDFEKKIAKIPQNMIEEALKTAPASVDIYDLKGEVCLRLGQDNVYFYPGATALHLIDRVTDKYRLPVTEDLVRFIQVVEGLPQIDAQAGALLCTDVPKMVSDSYRYYLMLLYGTKPLCGGAFSIEG</sequence>
<dbReference type="EMBL" id="BARS01003134">
    <property type="protein sequence ID" value="GAF78093.1"/>
    <property type="molecule type" value="Genomic_DNA"/>
</dbReference>
<reference evidence="4" key="1">
    <citation type="journal article" date="2014" name="Front. Microbiol.">
        <title>High frequency of phylogenetically diverse reductive dehalogenase-homologous genes in deep subseafloor sedimentary metagenomes.</title>
        <authorList>
            <person name="Kawai M."/>
            <person name="Futagami T."/>
            <person name="Toyoda A."/>
            <person name="Takaki Y."/>
            <person name="Nishi S."/>
            <person name="Hori S."/>
            <person name="Arai W."/>
            <person name="Tsubouchi T."/>
            <person name="Morono Y."/>
            <person name="Uchiyama I."/>
            <person name="Ito T."/>
            <person name="Fujiyama A."/>
            <person name="Inagaki F."/>
            <person name="Takami H."/>
        </authorList>
    </citation>
    <scope>NUCLEOTIDE SEQUENCE</scope>
    <source>
        <strain evidence="4">Expedition CK06-06</strain>
    </source>
</reference>
<proteinExistence type="inferred from homology"/>
<evidence type="ECO:0000256" key="1">
    <source>
        <dbReference type="ARBA" id="ARBA00007137"/>
    </source>
</evidence>
<protein>
    <submittedName>
        <fullName evidence="4">Uncharacterized protein</fullName>
    </submittedName>
</protein>
<keyword evidence="3" id="KW-0808">Transferase</keyword>
<comment type="caution">
    <text evidence="4">The sequence shown here is derived from an EMBL/GenBank/DDBJ whole genome shotgun (WGS) entry which is preliminary data.</text>
</comment>
<gene>
    <name evidence="4" type="ORF">S01H1_06039</name>
</gene>
<dbReference type="InterPro" id="IPR010426">
    <property type="entry name" value="MTTB_MeTrfase"/>
</dbReference>
<name>X0SAM0_9ZZZZ</name>
<evidence type="ECO:0000256" key="3">
    <source>
        <dbReference type="ARBA" id="ARBA00022679"/>
    </source>
</evidence>
<dbReference type="GO" id="GO:0015948">
    <property type="term" value="P:methanogenesis"/>
    <property type="evidence" value="ECO:0007669"/>
    <property type="project" value="InterPro"/>
</dbReference>
<dbReference type="AlphaFoldDB" id="X0SAM0"/>
<keyword evidence="2" id="KW-0489">Methyltransferase</keyword>
<evidence type="ECO:0000256" key="2">
    <source>
        <dbReference type="ARBA" id="ARBA00022603"/>
    </source>
</evidence>